<keyword evidence="4" id="KW-0328">Glycosyltransferase</keyword>
<dbReference type="Pfam" id="PF00534">
    <property type="entry name" value="Glycos_transf_1"/>
    <property type="match status" value="1"/>
</dbReference>
<dbReference type="RefSeq" id="WP_021440444.1">
    <property type="nucleotide sequence ID" value="NZ_BAACAL010000002.1"/>
</dbReference>
<reference evidence="4" key="1">
    <citation type="submission" date="2016-02" db="EMBL/GenBank/DDBJ databases">
        <authorList>
            <person name="Wen L."/>
            <person name="He K."/>
            <person name="Yang H."/>
        </authorList>
    </citation>
    <scope>NUCLEOTIDE SEQUENCE</scope>
    <source>
        <strain evidence="4">U</strain>
    </source>
</reference>
<dbReference type="GO" id="GO:0103011">
    <property type="term" value="F:mannosylfructose-phosphate synthase activity"/>
    <property type="evidence" value="ECO:0007669"/>
    <property type="project" value="UniProtKB-EC"/>
</dbReference>
<evidence type="ECO:0000259" key="3">
    <source>
        <dbReference type="Pfam" id="PF13439"/>
    </source>
</evidence>
<organism evidence="4">
    <name type="scientific">Klebsiella pneumoniae</name>
    <dbReference type="NCBI Taxonomy" id="573"/>
    <lineage>
        <taxon>Bacteria</taxon>
        <taxon>Pseudomonadati</taxon>
        <taxon>Pseudomonadota</taxon>
        <taxon>Gammaproteobacteria</taxon>
        <taxon>Enterobacterales</taxon>
        <taxon>Enterobacteriaceae</taxon>
        <taxon>Klebsiella/Raoultella group</taxon>
        <taxon>Klebsiella</taxon>
        <taxon>Klebsiella pneumoniae complex</taxon>
    </lineage>
</organism>
<dbReference type="Gene3D" id="3.40.50.2000">
    <property type="entry name" value="Glycogen Phosphorylase B"/>
    <property type="match status" value="2"/>
</dbReference>
<dbReference type="EMBL" id="LT174563">
    <property type="protein sequence ID" value="CZQ24590.1"/>
    <property type="molecule type" value="Genomic_DNA"/>
</dbReference>
<dbReference type="PANTHER" id="PTHR46401">
    <property type="entry name" value="GLYCOSYLTRANSFERASE WBBK-RELATED"/>
    <property type="match status" value="1"/>
</dbReference>
<feature type="domain" description="Glycosyl transferase family 1" evidence="2">
    <location>
        <begin position="197"/>
        <end position="361"/>
    </location>
</feature>
<dbReference type="InterPro" id="IPR028098">
    <property type="entry name" value="Glyco_trans_4-like_N"/>
</dbReference>
<protein>
    <submittedName>
        <fullName evidence="4">Glycosyl transferase</fullName>
        <ecNumber evidence="4">2.4.1.246</ecNumber>
    </submittedName>
</protein>
<gene>
    <name evidence="4" type="primary">wclU</name>
</gene>
<dbReference type="GO" id="GO:0009103">
    <property type="term" value="P:lipopolysaccharide biosynthetic process"/>
    <property type="evidence" value="ECO:0007669"/>
    <property type="project" value="TreeGrafter"/>
</dbReference>
<dbReference type="InterPro" id="IPR001296">
    <property type="entry name" value="Glyco_trans_1"/>
</dbReference>
<dbReference type="SMR" id="A0A193SDJ8"/>
<evidence type="ECO:0000259" key="2">
    <source>
        <dbReference type="Pfam" id="PF00534"/>
    </source>
</evidence>
<feature type="domain" description="Glycosyltransferase subfamily 4-like N-terminal" evidence="3">
    <location>
        <begin position="16"/>
        <end position="168"/>
    </location>
</feature>
<keyword evidence="1 4" id="KW-0808">Transferase</keyword>
<dbReference type="Pfam" id="PF13439">
    <property type="entry name" value="Glyco_transf_4"/>
    <property type="match status" value="1"/>
</dbReference>
<dbReference type="AlphaFoldDB" id="A0A193SDJ8"/>
<dbReference type="CDD" id="cd03821">
    <property type="entry name" value="GT4_Bme6-like"/>
    <property type="match status" value="1"/>
</dbReference>
<accession>A0A193SDJ8</accession>
<sequence length="386" mass="44316">MFKILRVIPSMDPQKGGPSEGIRQLQQEIHRQGLNIKCDIVCMDDLSEDVKDVEYASIYAVGKGKGVYSYSESLKDWLEKNVQKYDFVIIHGIWQYHSYIASKLCIKNSIPYFLYTHGMLDPWFKKNYPIKHIKKMIYWMLIERKVVNNAEAVIFTSEEEKILARQSFPLYEPKEFVTAYGTSGSIVDKEIARSAFNEKFPSLKGKKILLYMGRIHEKKGCDILINSYAKISKEHNDYHLFIAGPDTSAYAKTLKDLVSSLNLNDKVTWGGMLSGDVKWGAYYSSEIFCLASHQENFGIVVAEALSCEVPVVTTTKVNIWREIERADAGMIAIDNDDSFTECLNEFIKKYENDRERLRGNALRCFKENFDIKLVATSFNNLISSER</sequence>
<dbReference type="SUPFAM" id="SSF53756">
    <property type="entry name" value="UDP-Glycosyltransferase/glycogen phosphorylase"/>
    <property type="match status" value="1"/>
</dbReference>
<dbReference type="PANTHER" id="PTHR46401:SF2">
    <property type="entry name" value="GLYCOSYLTRANSFERASE WBBK-RELATED"/>
    <property type="match status" value="1"/>
</dbReference>
<proteinExistence type="predicted"/>
<evidence type="ECO:0000256" key="1">
    <source>
        <dbReference type="ARBA" id="ARBA00022679"/>
    </source>
</evidence>
<dbReference type="EC" id="2.4.1.246" evidence="4"/>
<reference evidence="4" key="2">
    <citation type="submission" date="2016-06" db="EMBL/GenBank/DDBJ databases">
        <title>Towards a vaccine: An investigation of Klebsiella pneumoniae surface antigens.</title>
        <authorList>
            <person name="Follador R."/>
            <person name="Heinz E."/>
            <person name="Wyres K.L."/>
            <person name="Ellington M.J."/>
            <person name="Kowarik M."/>
            <person name="Holt K.E."/>
            <person name="Thomson N.R."/>
        </authorList>
    </citation>
    <scope>NUCLEOTIDE SEQUENCE</scope>
    <source>
        <strain evidence="4">U</strain>
    </source>
</reference>
<name>A0A193SDJ8_KLEPN</name>
<evidence type="ECO:0000313" key="4">
    <source>
        <dbReference type="EMBL" id="CZQ24590.1"/>
    </source>
</evidence>